<keyword evidence="2" id="KW-1185">Reference proteome</keyword>
<dbReference type="EMBL" id="JAULSN010000009">
    <property type="protein sequence ID" value="KAK3364949.1"/>
    <property type="molecule type" value="Genomic_DNA"/>
</dbReference>
<evidence type="ECO:0000313" key="1">
    <source>
        <dbReference type="EMBL" id="KAK3364949.1"/>
    </source>
</evidence>
<dbReference type="Proteomes" id="UP001287356">
    <property type="component" value="Unassembled WGS sequence"/>
</dbReference>
<accession>A0AAE0N0H7</accession>
<name>A0AAE0N0H7_9PEZI</name>
<reference evidence="1" key="2">
    <citation type="submission" date="2023-06" db="EMBL/GenBank/DDBJ databases">
        <authorList>
            <consortium name="Lawrence Berkeley National Laboratory"/>
            <person name="Haridas S."/>
            <person name="Hensen N."/>
            <person name="Bonometti L."/>
            <person name="Westerberg I."/>
            <person name="Brannstrom I.O."/>
            <person name="Guillou S."/>
            <person name="Cros-Aarteil S."/>
            <person name="Calhoun S."/>
            <person name="Kuo A."/>
            <person name="Mondo S."/>
            <person name="Pangilinan J."/>
            <person name="Riley R."/>
            <person name="Labutti K."/>
            <person name="Andreopoulos B."/>
            <person name="Lipzen A."/>
            <person name="Chen C."/>
            <person name="Yanf M."/>
            <person name="Daum C."/>
            <person name="Ng V."/>
            <person name="Clum A."/>
            <person name="Steindorff A."/>
            <person name="Ohm R."/>
            <person name="Martin F."/>
            <person name="Silar P."/>
            <person name="Natvig D."/>
            <person name="Lalanne C."/>
            <person name="Gautier V."/>
            <person name="Ament-Velasquez S.L."/>
            <person name="Kruys A."/>
            <person name="Hutchinson M.I."/>
            <person name="Powell A.J."/>
            <person name="Barry K."/>
            <person name="Miller A.N."/>
            <person name="Grigoriev I.V."/>
            <person name="Debuchy R."/>
            <person name="Gladieux P."/>
            <person name="Thoren M.H."/>
            <person name="Johannesson H."/>
        </authorList>
    </citation>
    <scope>NUCLEOTIDE SEQUENCE</scope>
    <source>
        <strain evidence="1">CBS 958.72</strain>
    </source>
</reference>
<protein>
    <submittedName>
        <fullName evidence="1">Uncharacterized protein</fullName>
    </submittedName>
</protein>
<evidence type="ECO:0000313" key="2">
    <source>
        <dbReference type="Proteomes" id="UP001287356"/>
    </source>
</evidence>
<organism evidence="1 2">
    <name type="scientific">Lasiosphaeria ovina</name>
    <dbReference type="NCBI Taxonomy" id="92902"/>
    <lineage>
        <taxon>Eukaryota</taxon>
        <taxon>Fungi</taxon>
        <taxon>Dikarya</taxon>
        <taxon>Ascomycota</taxon>
        <taxon>Pezizomycotina</taxon>
        <taxon>Sordariomycetes</taxon>
        <taxon>Sordariomycetidae</taxon>
        <taxon>Sordariales</taxon>
        <taxon>Lasiosphaeriaceae</taxon>
        <taxon>Lasiosphaeria</taxon>
    </lineage>
</organism>
<comment type="caution">
    <text evidence="1">The sequence shown here is derived from an EMBL/GenBank/DDBJ whole genome shotgun (WGS) entry which is preliminary data.</text>
</comment>
<proteinExistence type="predicted"/>
<gene>
    <name evidence="1" type="ORF">B0T24DRAFT_420818</name>
</gene>
<reference evidence="1" key="1">
    <citation type="journal article" date="2023" name="Mol. Phylogenet. Evol.">
        <title>Genome-scale phylogeny and comparative genomics of the fungal order Sordariales.</title>
        <authorList>
            <person name="Hensen N."/>
            <person name="Bonometti L."/>
            <person name="Westerberg I."/>
            <person name="Brannstrom I.O."/>
            <person name="Guillou S."/>
            <person name="Cros-Aarteil S."/>
            <person name="Calhoun S."/>
            <person name="Haridas S."/>
            <person name="Kuo A."/>
            <person name="Mondo S."/>
            <person name="Pangilinan J."/>
            <person name="Riley R."/>
            <person name="LaButti K."/>
            <person name="Andreopoulos B."/>
            <person name="Lipzen A."/>
            <person name="Chen C."/>
            <person name="Yan M."/>
            <person name="Daum C."/>
            <person name="Ng V."/>
            <person name="Clum A."/>
            <person name="Steindorff A."/>
            <person name="Ohm R.A."/>
            <person name="Martin F."/>
            <person name="Silar P."/>
            <person name="Natvig D.O."/>
            <person name="Lalanne C."/>
            <person name="Gautier V."/>
            <person name="Ament-Velasquez S.L."/>
            <person name="Kruys A."/>
            <person name="Hutchinson M.I."/>
            <person name="Powell A.J."/>
            <person name="Barry K."/>
            <person name="Miller A.N."/>
            <person name="Grigoriev I.V."/>
            <person name="Debuchy R."/>
            <person name="Gladieux P."/>
            <person name="Hiltunen Thoren M."/>
            <person name="Johannesson H."/>
        </authorList>
    </citation>
    <scope>NUCLEOTIDE SEQUENCE</scope>
    <source>
        <strain evidence="1">CBS 958.72</strain>
    </source>
</reference>
<dbReference type="AlphaFoldDB" id="A0AAE0N0H7"/>
<sequence>MSSPAAMSFRLTPLEGRTMAKLIVRDDLRALIDYGREDDYLSIENSVLDLYVLDILGMTDEAFDLGRDGLAMSSHGVKKIGFCAMLNVVLFVREQQRGSVRHSLLLGGISVLQARWAAAVYDRDEERAEELCEGIAFVGGQITAVETMLQSMADNFGSPDKIKAVTATAHHRRLVEQILEQYGTLLDQAVEATEDLLEELEELEE</sequence>